<dbReference type="Proteomes" id="UP000694557">
    <property type="component" value="Unassembled WGS sequence"/>
</dbReference>
<evidence type="ECO:0000256" key="1">
    <source>
        <dbReference type="ARBA" id="ARBA00022468"/>
    </source>
</evidence>
<dbReference type="AlphaFoldDB" id="A0A8C7N5M5"/>
<feature type="domain" description="Rab-GAP TBC" evidence="2">
    <location>
        <begin position="60"/>
        <end position="259"/>
    </location>
</feature>
<dbReference type="InterPro" id="IPR000195">
    <property type="entry name" value="Rab-GAP-TBC_dom"/>
</dbReference>
<keyword evidence="1" id="KW-0343">GTPase activation</keyword>
<evidence type="ECO:0000313" key="3">
    <source>
        <dbReference type="Ensembl" id="ENSOKIP00005102581.1"/>
    </source>
</evidence>
<keyword evidence="4" id="KW-1185">Reference proteome</keyword>
<dbReference type="GeneTree" id="ENSGT00940000158541"/>
<dbReference type="InterPro" id="IPR035969">
    <property type="entry name" value="Rab-GAP_TBC_sf"/>
</dbReference>
<evidence type="ECO:0000313" key="4">
    <source>
        <dbReference type="Proteomes" id="UP000694557"/>
    </source>
</evidence>
<reference evidence="3" key="1">
    <citation type="submission" date="2025-08" db="UniProtKB">
        <authorList>
            <consortium name="Ensembl"/>
        </authorList>
    </citation>
    <scope>IDENTIFICATION</scope>
</reference>
<sequence length="302" mass="36007">SSLSSCMQFSIRRPTLPSAETHPEERLYRRLDVTTWLRHLNHNGQVEEEYKLRKAIFFGGIDPSIRGEVWPFLLHYYSCDSSSQEREAWRLQKRSEYHHIQQRRSHSDFWRKVQFTVDKDVVRTDRSNHFFRGENTPMCVLLNYAVFNPEMGYCQGMSDLVAPLLTEVQDESDTFWCFVGLMENTIFISSPRDEDMERQLMYLRELLRLMLPRFHQHLTQLGEDGLQLLFCHRWLLLCFKREFPDTEALRMWEACWAHYQVPSLHQHTHSNIMLYMALVYTEQHHHVVHGIGIHRGTLSCCT</sequence>
<dbReference type="Gene3D" id="1.10.472.80">
    <property type="entry name" value="Ypt/Rab-GAP domain of gyp1p, domain 3"/>
    <property type="match status" value="1"/>
</dbReference>
<dbReference type="PROSITE" id="PS50086">
    <property type="entry name" value="TBC_RABGAP"/>
    <property type="match status" value="1"/>
</dbReference>
<dbReference type="Pfam" id="PF00566">
    <property type="entry name" value="RabGAP-TBC"/>
    <property type="match status" value="1"/>
</dbReference>
<name>A0A8C7N5M5_ONCKI</name>
<dbReference type="PANTHER" id="PTHR22957:SF547">
    <property type="entry name" value="TBC1 DOMAIN FAMILY MEMBER 16"/>
    <property type="match status" value="1"/>
</dbReference>
<gene>
    <name evidence="3" type="primary">TBC1D16</name>
</gene>
<dbReference type="PANTHER" id="PTHR22957">
    <property type="entry name" value="TBC1 DOMAIN FAMILY MEMBER GTPASE-ACTIVATING PROTEIN"/>
    <property type="match status" value="1"/>
</dbReference>
<dbReference type="GO" id="GO:0005096">
    <property type="term" value="F:GTPase activator activity"/>
    <property type="evidence" value="ECO:0007669"/>
    <property type="project" value="UniProtKB-KW"/>
</dbReference>
<proteinExistence type="predicted"/>
<reference evidence="3" key="2">
    <citation type="submission" date="2025-09" db="UniProtKB">
        <authorList>
            <consortium name="Ensembl"/>
        </authorList>
    </citation>
    <scope>IDENTIFICATION</scope>
</reference>
<dbReference type="GO" id="GO:0005769">
    <property type="term" value="C:early endosome"/>
    <property type="evidence" value="ECO:0007669"/>
    <property type="project" value="TreeGrafter"/>
</dbReference>
<accession>A0A8C7N5M5</accession>
<dbReference type="Gene3D" id="1.10.8.270">
    <property type="entry name" value="putative rabgap domain of human tbc1 domain family member 14 like domains"/>
    <property type="match status" value="1"/>
</dbReference>
<evidence type="ECO:0000259" key="2">
    <source>
        <dbReference type="PROSITE" id="PS50086"/>
    </source>
</evidence>
<protein>
    <submittedName>
        <fullName evidence="3">TBC1 domain family member 16</fullName>
    </submittedName>
</protein>
<dbReference type="Ensembl" id="ENSOKIT00005109911.1">
    <property type="protein sequence ID" value="ENSOKIP00005102581.1"/>
    <property type="gene ID" value="ENSOKIG00005045138.1"/>
</dbReference>
<dbReference type="FunFam" id="1.10.8.270:FF:000017">
    <property type="entry name" value="TBC1 domain family member 16"/>
    <property type="match status" value="1"/>
</dbReference>
<dbReference type="SMART" id="SM00164">
    <property type="entry name" value="TBC"/>
    <property type="match status" value="1"/>
</dbReference>
<dbReference type="SUPFAM" id="SSF47923">
    <property type="entry name" value="Ypt/Rab-GAP domain of gyp1p"/>
    <property type="match status" value="2"/>
</dbReference>
<organism evidence="3 4">
    <name type="scientific">Oncorhynchus kisutch</name>
    <name type="common">Coho salmon</name>
    <name type="synonym">Salmo kisutch</name>
    <dbReference type="NCBI Taxonomy" id="8019"/>
    <lineage>
        <taxon>Eukaryota</taxon>
        <taxon>Metazoa</taxon>
        <taxon>Chordata</taxon>
        <taxon>Craniata</taxon>
        <taxon>Vertebrata</taxon>
        <taxon>Euteleostomi</taxon>
        <taxon>Actinopterygii</taxon>
        <taxon>Neopterygii</taxon>
        <taxon>Teleostei</taxon>
        <taxon>Protacanthopterygii</taxon>
        <taxon>Salmoniformes</taxon>
        <taxon>Salmonidae</taxon>
        <taxon>Salmoninae</taxon>
        <taxon>Oncorhynchus</taxon>
    </lineage>
</organism>